<dbReference type="Proteomes" id="UP000019593">
    <property type="component" value="Chromosome"/>
</dbReference>
<evidence type="ECO:0000313" key="2">
    <source>
        <dbReference type="Proteomes" id="UP000019593"/>
    </source>
</evidence>
<dbReference type="AlphaFoldDB" id="W8RTA6"/>
<sequence>MAQWRYEASNGEARAYVVNPDRTQFGFRCTTRPEDRQNILIDLYVVPLTTAPDEEEVARFTIGTWTFTMETLPIGALRNGLQRYQSRMDFLHPVQVNMRNQVSRGSVVRFEQTFDFARVNFSLRGSARAMERLEAACPVLWNGGRAPGSRLPVQAAPSGNIGWNVERDAQYVRAVVRRRDAVLFGIQCERGRADQTRWIFQLSNTVLGQTNPPLALVIDGQRFAPFENVTPGMFTRDAVLGYYAEFSPELQAGVLQALRGGATHVSVPLTSSTQQAVFGLNGFPEAFDTVMAECGYDPDSLPGGAGMPARAASPDQEPASVPDEAVQALRNYILSVVQPQCTPGASVDLPDDAFRVSGDRVSVLLGRADCDWQFRINPFCGAARCQVWIYEWLGDRFELIAEQLR</sequence>
<dbReference type="KEGG" id="red:roselon_02042"/>
<proteinExistence type="predicted"/>
<dbReference type="EMBL" id="CP004372">
    <property type="protein sequence ID" value="AHM04393.1"/>
    <property type="molecule type" value="Genomic_DNA"/>
</dbReference>
<dbReference type="HOGENOM" id="CLU_679489_0_0_5"/>
<protein>
    <submittedName>
        <fullName evidence="1">Uncharacterized protein</fullName>
    </submittedName>
</protein>
<gene>
    <name evidence="1" type="ORF">roselon_02042</name>
</gene>
<organism evidence="1 2">
    <name type="scientific">Roseicyclus elongatus DSM 19469</name>
    <dbReference type="NCBI Taxonomy" id="1294273"/>
    <lineage>
        <taxon>Bacteria</taxon>
        <taxon>Pseudomonadati</taxon>
        <taxon>Pseudomonadota</taxon>
        <taxon>Alphaproteobacteria</taxon>
        <taxon>Rhodobacterales</taxon>
        <taxon>Roseobacteraceae</taxon>
        <taxon>Roseicyclus</taxon>
    </lineage>
</organism>
<evidence type="ECO:0000313" key="1">
    <source>
        <dbReference type="EMBL" id="AHM04393.1"/>
    </source>
</evidence>
<reference evidence="1 2" key="1">
    <citation type="submission" date="2013-03" db="EMBL/GenBank/DDBJ databases">
        <authorList>
            <person name="Fiebig A."/>
            <person name="Goeker M."/>
            <person name="Klenk H.-P.P."/>
        </authorList>
    </citation>
    <scope>NUCLEOTIDE SEQUENCE [LARGE SCALE GENOMIC DNA]</scope>
    <source>
        <strain evidence="2">DSM 19469</strain>
    </source>
</reference>
<name>W8RTA6_9RHOB</name>
<keyword evidence="2" id="KW-1185">Reference proteome</keyword>
<accession>W8RTA6</accession>
<dbReference type="STRING" id="1294273.roselon_02042"/>